<sequence>MLPLFSVSSTELLLLLEIAVAQPAFQNHLGTLRAQTPLHGNPFIFGLDKKLSSSWKSSDIMKKLNFNLGHVKTPKSRLLIQAVATFETKSLVHNENGHMGYKSSELDKDSSPWTVQPESSREDSSEMDDKEKLRRMRISKANKGNTPWNKGRKHSPETLRLIKERTRLAMQDPKVKMKLVNLGHAQTEETRTKIGIGVRMGWQKRRQKLSLQENCCYEWQNLIAEASRQGYDGEEELQWDSYKMLDGQLKEEYKKSIEQRKIMRRPKGSKRAPKSLEQRRKISQAISAKWNDPGYRERVCSALSKYYDASYGAERKPRKRPPRSTESTRSPTKKKVFQENKFSRNEIKLQKLRSRRSKEPMYKDPLASSKMEMIKNIRAQRAATETKTTEAIERARLLIAEAEKAAMALEASATKSPVARASLIETRQLIAEAIRSIDSIETMQFSSHENEEPSVTSGEMISQREKENWSWGHTEADNGKINGTLTFSSDENEKPLVPSNEVISQVKKETGICGLTEADNVKVNGTEAFSFHENEDPLLASNEVIRQREKETYSGFGGLIEAYNGKVNGTKTLSSIEDKDLGFGEFTLQDMLNDEDDLLPMSPDGDALPPFNFEQSDSSIQSDQLEPNGNNECNNNLELHGAKGKSQGEDAPSTSTTVTKKWVRGRLIEVPEEA</sequence>
<keyword evidence="5" id="KW-1185">Reference proteome</keyword>
<dbReference type="InterPro" id="IPR003611">
    <property type="entry name" value="NUMOD3"/>
</dbReference>
<feature type="region of interest" description="Disordered" evidence="1">
    <location>
        <begin position="616"/>
        <end position="662"/>
    </location>
</feature>
<feature type="compositionally biased region" description="Low complexity" evidence="1">
    <location>
        <begin position="625"/>
        <end position="639"/>
    </location>
</feature>
<feature type="region of interest" description="Disordered" evidence="1">
    <location>
        <begin position="97"/>
        <end position="132"/>
    </location>
</feature>
<protein>
    <recommendedName>
        <fullName evidence="3">Nuclease associated modular domain-containing protein</fullName>
    </recommendedName>
</protein>
<feature type="region of interest" description="Disordered" evidence="1">
    <location>
        <begin position="311"/>
        <end position="341"/>
    </location>
</feature>
<dbReference type="AlphaFoldDB" id="A0AAW1WKP8"/>
<keyword evidence="2" id="KW-0732">Signal</keyword>
<dbReference type="Pfam" id="PF07460">
    <property type="entry name" value="NUMOD3"/>
    <property type="match status" value="1"/>
</dbReference>
<comment type="caution">
    <text evidence="4">The sequence shown here is derived from an EMBL/GenBank/DDBJ whole genome shotgun (WGS) entry which is preliminary data.</text>
</comment>
<evidence type="ECO:0000256" key="1">
    <source>
        <dbReference type="SAM" id="MobiDB-lite"/>
    </source>
</evidence>
<feature type="compositionally biased region" description="Basic and acidic residues" evidence="1">
    <location>
        <begin position="119"/>
        <end position="132"/>
    </location>
</feature>
<evidence type="ECO:0000259" key="3">
    <source>
        <dbReference type="Pfam" id="PF07460"/>
    </source>
</evidence>
<accession>A0AAW1WKP8</accession>
<dbReference type="PANTHER" id="PTHR34199:SF2">
    <property type="entry name" value="NUMOD3 MOTIF FAMILY PROTEIN, EXPRESSED"/>
    <property type="match status" value="1"/>
</dbReference>
<dbReference type="PANTHER" id="PTHR34199">
    <property type="entry name" value="NUMOD3 MOTIF FAMILY PROTEIN, EXPRESSED"/>
    <property type="match status" value="1"/>
</dbReference>
<feature type="signal peptide" evidence="2">
    <location>
        <begin position="1"/>
        <end position="21"/>
    </location>
</feature>
<dbReference type="Proteomes" id="UP001457282">
    <property type="component" value="Unassembled WGS sequence"/>
</dbReference>
<evidence type="ECO:0000256" key="2">
    <source>
        <dbReference type="SAM" id="SignalP"/>
    </source>
</evidence>
<proteinExistence type="predicted"/>
<feature type="domain" description="Nuclease associated modular" evidence="3">
    <location>
        <begin position="136"/>
        <end position="162"/>
    </location>
</feature>
<dbReference type="GO" id="GO:0003677">
    <property type="term" value="F:DNA binding"/>
    <property type="evidence" value="ECO:0007669"/>
    <property type="project" value="InterPro"/>
</dbReference>
<organism evidence="4 5">
    <name type="scientific">Rubus argutus</name>
    <name type="common">Southern blackberry</name>
    <dbReference type="NCBI Taxonomy" id="59490"/>
    <lineage>
        <taxon>Eukaryota</taxon>
        <taxon>Viridiplantae</taxon>
        <taxon>Streptophyta</taxon>
        <taxon>Embryophyta</taxon>
        <taxon>Tracheophyta</taxon>
        <taxon>Spermatophyta</taxon>
        <taxon>Magnoliopsida</taxon>
        <taxon>eudicotyledons</taxon>
        <taxon>Gunneridae</taxon>
        <taxon>Pentapetalae</taxon>
        <taxon>rosids</taxon>
        <taxon>fabids</taxon>
        <taxon>Rosales</taxon>
        <taxon>Rosaceae</taxon>
        <taxon>Rosoideae</taxon>
        <taxon>Rosoideae incertae sedis</taxon>
        <taxon>Rubus</taxon>
    </lineage>
</organism>
<reference evidence="4 5" key="1">
    <citation type="journal article" date="2023" name="G3 (Bethesda)">
        <title>A chromosome-length genome assembly and annotation of blackberry (Rubus argutus, cv. 'Hillquist').</title>
        <authorList>
            <person name="Bruna T."/>
            <person name="Aryal R."/>
            <person name="Dudchenko O."/>
            <person name="Sargent D.J."/>
            <person name="Mead D."/>
            <person name="Buti M."/>
            <person name="Cavallini A."/>
            <person name="Hytonen T."/>
            <person name="Andres J."/>
            <person name="Pham M."/>
            <person name="Weisz D."/>
            <person name="Mascagni F."/>
            <person name="Usai G."/>
            <person name="Natali L."/>
            <person name="Bassil N."/>
            <person name="Fernandez G.E."/>
            <person name="Lomsadze A."/>
            <person name="Armour M."/>
            <person name="Olukolu B."/>
            <person name="Poorten T."/>
            <person name="Britton C."/>
            <person name="Davik J."/>
            <person name="Ashrafi H."/>
            <person name="Aiden E.L."/>
            <person name="Borodovsky M."/>
            <person name="Worthington M."/>
        </authorList>
    </citation>
    <scope>NUCLEOTIDE SEQUENCE [LARGE SCALE GENOMIC DNA]</scope>
    <source>
        <strain evidence="4">PI 553951</strain>
    </source>
</reference>
<name>A0AAW1WKP8_RUBAR</name>
<evidence type="ECO:0000313" key="5">
    <source>
        <dbReference type="Proteomes" id="UP001457282"/>
    </source>
</evidence>
<dbReference type="EMBL" id="JBEDUW010000006">
    <property type="protein sequence ID" value="KAK9923880.1"/>
    <property type="molecule type" value="Genomic_DNA"/>
</dbReference>
<gene>
    <name evidence="4" type="ORF">M0R45_032278</name>
</gene>
<feature type="chain" id="PRO_5043800000" description="Nuclease associated modular domain-containing protein" evidence="2">
    <location>
        <begin position="22"/>
        <end position="674"/>
    </location>
</feature>
<evidence type="ECO:0000313" key="4">
    <source>
        <dbReference type="EMBL" id="KAK9923880.1"/>
    </source>
</evidence>